<gene>
    <name evidence="8 10" type="primary">aroA</name>
    <name evidence="10" type="ORF">CQA57_05075</name>
</gene>
<comment type="catalytic activity">
    <reaction evidence="7">
        <text>3-phosphoshikimate + phosphoenolpyruvate = 5-O-(1-carboxyvinyl)-3-phosphoshikimate + phosphate</text>
        <dbReference type="Rhea" id="RHEA:21256"/>
        <dbReference type="ChEBI" id="CHEBI:43474"/>
        <dbReference type="ChEBI" id="CHEBI:57701"/>
        <dbReference type="ChEBI" id="CHEBI:58702"/>
        <dbReference type="ChEBI" id="CHEBI:145989"/>
        <dbReference type="EC" id="2.5.1.19"/>
    </reaction>
    <physiologicalReaction direction="left-to-right" evidence="7">
        <dbReference type="Rhea" id="RHEA:21257"/>
    </physiologicalReaction>
</comment>
<comment type="pathway">
    <text evidence="1 8">Metabolic intermediate biosynthesis; chorismate biosynthesis; chorismate from D-erythrose 4-phosphate and phosphoenolpyruvate: step 6/7.</text>
</comment>
<reference evidence="10 11" key="1">
    <citation type="submission" date="2018-04" db="EMBL/GenBank/DDBJ databases">
        <title>Novel Campyloabacter and Helicobacter Species and Strains.</title>
        <authorList>
            <person name="Mannion A.J."/>
            <person name="Shen Z."/>
            <person name="Fox J.G."/>
        </authorList>
    </citation>
    <scope>NUCLEOTIDE SEQUENCE [LARGE SCALE GENOMIC DNA]</scope>
    <source>
        <strain evidence="10 11">MIT 04-9362</strain>
    </source>
</reference>
<dbReference type="RefSeq" id="WP_115579151.1">
    <property type="nucleotide sequence ID" value="NZ_NXLX01000011.1"/>
</dbReference>
<feature type="binding site" evidence="8">
    <location>
        <position position="164"/>
    </location>
    <ligand>
        <name>3-phosphoshikimate</name>
        <dbReference type="ChEBI" id="CHEBI:145989"/>
    </ligand>
</feature>
<feature type="binding site" evidence="8">
    <location>
        <position position="20"/>
    </location>
    <ligand>
        <name>3-phosphoshikimate</name>
        <dbReference type="ChEBI" id="CHEBI:145989"/>
    </ligand>
</feature>
<feature type="active site" description="Proton acceptor" evidence="8">
    <location>
        <position position="311"/>
    </location>
</feature>
<feature type="binding site" evidence="8">
    <location>
        <position position="383"/>
    </location>
    <ligand>
        <name>phosphoenolpyruvate</name>
        <dbReference type="ChEBI" id="CHEBI:58702"/>
    </ligand>
</feature>
<keyword evidence="5 8" id="KW-0808">Transferase</keyword>
<dbReference type="EC" id="2.5.1.19" evidence="8"/>
<dbReference type="InterPro" id="IPR001986">
    <property type="entry name" value="Enolpyruvate_Tfrase_dom"/>
</dbReference>
<feature type="binding site" evidence="8">
    <location>
        <position position="21"/>
    </location>
    <ligand>
        <name>3-phosphoshikimate</name>
        <dbReference type="ChEBI" id="CHEBI:145989"/>
    </ligand>
</feature>
<feature type="binding site" evidence="8">
    <location>
        <position position="338"/>
    </location>
    <ligand>
        <name>3-phosphoshikimate</name>
        <dbReference type="ChEBI" id="CHEBI:145989"/>
    </ligand>
</feature>
<comment type="function">
    <text evidence="8">Catalyzes the transfer of the enolpyruvyl moiety of phosphoenolpyruvate (PEP) to the 5-hydroxyl of shikimate-3-phosphate (S3P) to produce enolpyruvyl shikimate-3-phosphate and inorganic phosphate.</text>
</comment>
<feature type="domain" description="Enolpyruvate transferase" evidence="9">
    <location>
        <begin position="5"/>
        <end position="416"/>
    </location>
</feature>
<feature type="binding site" evidence="8">
    <location>
        <position position="20"/>
    </location>
    <ligand>
        <name>phosphoenolpyruvate</name>
        <dbReference type="ChEBI" id="CHEBI:58702"/>
    </ligand>
</feature>
<dbReference type="GO" id="GO:0003866">
    <property type="term" value="F:3-phosphoshikimate 1-carboxyvinyltransferase activity"/>
    <property type="evidence" value="ECO:0007669"/>
    <property type="project" value="UniProtKB-UniRule"/>
</dbReference>
<dbReference type="NCBIfam" id="TIGR01356">
    <property type="entry name" value="aroA"/>
    <property type="match status" value="1"/>
</dbReference>
<evidence type="ECO:0000259" key="9">
    <source>
        <dbReference type="Pfam" id="PF00275"/>
    </source>
</evidence>
<feature type="binding site" evidence="8">
    <location>
        <position position="25"/>
    </location>
    <ligand>
        <name>3-phosphoshikimate</name>
        <dbReference type="ChEBI" id="CHEBI:145989"/>
    </ligand>
</feature>
<keyword evidence="11" id="KW-1185">Reference proteome</keyword>
<dbReference type="HAMAP" id="MF_00210">
    <property type="entry name" value="EPSP_synth"/>
    <property type="match status" value="1"/>
</dbReference>
<dbReference type="SUPFAM" id="SSF55205">
    <property type="entry name" value="EPT/RTPC-like"/>
    <property type="match status" value="1"/>
</dbReference>
<comment type="caution">
    <text evidence="10">The sequence shown here is derived from an EMBL/GenBank/DDBJ whole genome shotgun (WGS) entry which is preliminary data.</text>
</comment>
<dbReference type="PANTHER" id="PTHR21090:SF5">
    <property type="entry name" value="PENTAFUNCTIONAL AROM POLYPEPTIDE"/>
    <property type="match status" value="1"/>
</dbReference>
<feature type="binding site" evidence="8">
    <location>
        <position position="119"/>
    </location>
    <ligand>
        <name>phosphoenolpyruvate</name>
        <dbReference type="ChEBI" id="CHEBI:58702"/>
    </ligand>
</feature>
<dbReference type="InterPro" id="IPR013792">
    <property type="entry name" value="RNA3'P_cycl/enolpyr_Trfase_a/b"/>
</dbReference>
<dbReference type="GO" id="GO:0005737">
    <property type="term" value="C:cytoplasm"/>
    <property type="evidence" value="ECO:0007669"/>
    <property type="project" value="UniProtKB-SubCell"/>
</dbReference>
<dbReference type="InterPro" id="IPR036968">
    <property type="entry name" value="Enolpyruvate_Tfrase_sf"/>
</dbReference>
<sequence>MKIAKAKGLKGEIENIATDKSISHRCVIFSLLANTPSEIKNFLYAKDTLSTLNIAKQLGLRVEQKDSNTLRFIPPEKIQEPDDILDCGNAGTAMRLYMGLLAGLRGYFVLSGDCYLKNRPMGRVIEPLREIGAKIFARKDNALAPISIIGNTLEGFRYESKVASAQIKSAMILAGLFAKEKSFFKEPYLSRDHTERLLKNMGADLQDKDGGISISPLQEPLKPLILEIPSDPSSAFFFAVGATILPNSYLILKNILLNPTRIQAFEILKKMGAKITYEITQNTHEIIGDISVQSSSLNAIVLEEKIAWLIDEIPALSIAMANAKGKSIIKNAKELRVKETDRIKALVSNLSKMGIEVEEFEDGLSICGGELKEAKVQSFGDHRIAMSFAIAGLLCGVEIEGFECVDISFPNFLEILQKMIQR</sequence>
<dbReference type="PANTHER" id="PTHR21090">
    <property type="entry name" value="AROM/DEHYDROQUINATE SYNTHASE"/>
    <property type="match status" value="1"/>
</dbReference>
<evidence type="ECO:0000256" key="7">
    <source>
        <dbReference type="ARBA" id="ARBA00044633"/>
    </source>
</evidence>
<dbReference type="CDD" id="cd01556">
    <property type="entry name" value="EPSP_synthase"/>
    <property type="match status" value="1"/>
</dbReference>
<keyword evidence="3 8" id="KW-0963">Cytoplasm</keyword>
<evidence type="ECO:0000256" key="5">
    <source>
        <dbReference type="ARBA" id="ARBA00022679"/>
    </source>
</evidence>
<accession>A0A3D8J8T5</accession>
<dbReference type="FunFam" id="3.65.10.10:FF:000005">
    <property type="entry name" value="3-phosphoshikimate 1-carboxyvinyltransferase"/>
    <property type="match status" value="1"/>
</dbReference>
<evidence type="ECO:0000256" key="2">
    <source>
        <dbReference type="ARBA" id="ARBA00009948"/>
    </source>
</evidence>
<dbReference type="PROSITE" id="PS00885">
    <property type="entry name" value="EPSP_SYNTHASE_2"/>
    <property type="match status" value="1"/>
</dbReference>
<evidence type="ECO:0000256" key="6">
    <source>
        <dbReference type="ARBA" id="ARBA00023141"/>
    </source>
</evidence>
<comment type="subcellular location">
    <subcellularLocation>
        <location evidence="8">Cytoplasm</location>
    </subcellularLocation>
</comment>
<dbReference type="UniPathway" id="UPA00053">
    <property type="reaction ID" value="UER00089"/>
</dbReference>
<comment type="subunit">
    <text evidence="8">Monomer.</text>
</comment>
<dbReference type="Proteomes" id="UP000256695">
    <property type="component" value="Unassembled WGS sequence"/>
</dbReference>
<dbReference type="Pfam" id="PF00275">
    <property type="entry name" value="EPSP_synthase"/>
    <property type="match status" value="1"/>
</dbReference>
<name>A0A3D8J8T5_9HELI</name>
<dbReference type="InterPro" id="IPR006264">
    <property type="entry name" value="EPSP_synthase"/>
</dbReference>
<comment type="caution">
    <text evidence="8">Lacks conserved residue(s) required for the propagation of feature annotation.</text>
</comment>
<dbReference type="EMBL" id="NXLX01000011">
    <property type="protein sequence ID" value="RDU73261.1"/>
    <property type="molecule type" value="Genomic_DNA"/>
</dbReference>
<dbReference type="GO" id="GO:0008652">
    <property type="term" value="P:amino acid biosynthetic process"/>
    <property type="evidence" value="ECO:0007669"/>
    <property type="project" value="UniProtKB-KW"/>
</dbReference>
<dbReference type="GO" id="GO:0009423">
    <property type="term" value="P:chorismate biosynthetic process"/>
    <property type="evidence" value="ECO:0007669"/>
    <property type="project" value="UniProtKB-UniRule"/>
</dbReference>
<keyword evidence="6 8" id="KW-0057">Aromatic amino acid biosynthesis</keyword>
<feature type="binding site" evidence="8">
    <location>
        <position position="311"/>
    </location>
    <ligand>
        <name>3-phosphoshikimate</name>
        <dbReference type="ChEBI" id="CHEBI:145989"/>
    </ligand>
</feature>
<dbReference type="OrthoDB" id="9809920at2"/>
<dbReference type="Gene3D" id="3.65.10.10">
    <property type="entry name" value="Enolpyruvate transferase domain"/>
    <property type="match status" value="2"/>
</dbReference>
<keyword evidence="4 8" id="KW-0028">Amino-acid biosynthesis</keyword>
<protein>
    <recommendedName>
        <fullName evidence="8">3-phosphoshikimate 1-carboxyvinyltransferase</fullName>
        <ecNumber evidence="8">2.5.1.19</ecNumber>
    </recommendedName>
    <alternativeName>
        <fullName evidence="8">5-enolpyruvylshikimate-3-phosphate synthase</fullName>
        <shortName evidence="8">EPSP synthase</shortName>
        <shortName evidence="8">EPSPS</shortName>
    </alternativeName>
</protein>
<evidence type="ECO:0000313" key="11">
    <source>
        <dbReference type="Proteomes" id="UP000256695"/>
    </source>
</evidence>
<dbReference type="GO" id="GO:0009073">
    <property type="term" value="P:aromatic amino acid family biosynthetic process"/>
    <property type="evidence" value="ECO:0007669"/>
    <property type="project" value="UniProtKB-KW"/>
</dbReference>
<organism evidence="10 11">
    <name type="scientific">Helicobacter anseris</name>
    <dbReference type="NCBI Taxonomy" id="375926"/>
    <lineage>
        <taxon>Bacteria</taxon>
        <taxon>Pseudomonadati</taxon>
        <taxon>Campylobacterota</taxon>
        <taxon>Epsilonproteobacteria</taxon>
        <taxon>Campylobacterales</taxon>
        <taxon>Helicobacteraceae</taxon>
        <taxon>Helicobacter</taxon>
    </lineage>
</organism>
<dbReference type="PIRSF" id="PIRSF000505">
    <property type="entry name" value="EPSPS"/>
    <property type="match status" value="1"/>
</dbReference>
<comment type="similarity">
    <text evidence="2 8">Belongs to the EPSP synthase family.</text>
</comment>
<evidence type="ECO:0000256" key="1">
    <source>
        <dbReference type="ARBA" id="ARBA00004811"/>
    </source>
</evidence>
<feature type="binding site" evidence="8">
    <location>
        <position position="342"/>
    </location>
    <ligand>
        <name>phosphoenolpyruvate</name>
        <dbReference type="ChEBI" id="CHEBI:58702"/>
    </ligand>
</feature>
<evidence type="ECO:0000313" key="10">
    <source>
        <dbReference type="EMBL" id="RDU73261.1"/>
    </source>
</evidence>
<dbReference type="PROSITE" id="PS00104">
    <property type="entry name" value="EPSP_SYNTHASE_1"/>
    <property type="match status" value="1"/>
</dbReference>
<feature type="binding site" evidence="8">
    <location>
        <position position="166"/>
    </location>
    <ligand>
        <name>phosphoenolpyruvate</name>
        <dbReference type="ChEBI" id="CHEBI:58702"/>
    </ligand>
</feature>
<evidence type="ECO:0000256" key="8">
    <source>
        <dbReference type="HAMAP-Rule" id="MF_00210"/>
    </source>
</evidence>
<evidence type="ECO:0000256" key="3">
    <source>
        <dbReference type="ARBA" id="ARBA00022490"/>
    </source>
</evidence>
<dbReference type="AlphaFoldDB" id="A0A3D8J8T5"/>
<evidence type="ECO:0000256" key="4">
    <source>
        <dbReference type="ARBA" id="ARBA00022605"/>
    </source>
</evidence>
<proteinExistence type="inferred from homology"/>
<dbReference type="InterPro" id="IPR023193">
    <property type="entry name" value="EPSP_synthase_CS"/>
</dbReference>
<feature type="binding site" evidence="8">
    <location>
        <position position="166"/>
    </location>
    <ligand>
        <name>3-phosphoshikimate</name>
        <dbReference type="ChEBI" id="CHEBI:145989"/>
    </ligand>
</feature>
<feature type="binding site" evidence="8">
    <location>
        <position position="91"/>
    </location>
    <ligand>
        <name>phosphoenolpyruvate</name>
        <dbReference type="ChEBI" id="CHEBI:58702"/>
    </ligand>
</feature>